<dbReference type="InterPro" id="IPR013087">
    <property type="entry name" value="Znf_C2H2_type"/>
</dbReference>
<dbReference type="PROSITE" id="PS50157">
    <property type="entry name" value="ZINC_FINGER_C2H2_2"/>
    <property type="match status" value="1"/>
</dbReference>
<dbReference type="InterPro" id="IPR036236">
    <property type="entry name" value="Znf_C2H2_sf"/>
</dbReference>
<comment type="caution">
    <text evidence="3">The sequence shown here is derived from an EMBL/GenBank/DDBJ whole genome shotgun (WGS) entry which is preliminary data.</text>
</comment>
<dbReference type="SUPFAM" id="SSF57667">
    <property type="entry name" value="beta-beta-alpha zinc fingers"/>
    <property type="match status" value="1"/>
</dbReference>
<evidence type="ECO:0000259" key="2">
    <source>
        <dbReference type="PROSITE" id="PS50157"/>
    </source>
</evidence>
<proteinExistence type="predicted"/>
<protein>
    <recommendedName>
        <fullName evidence="2">C2H2-type domain-containing protein</fullName>
    </recommendedName>
</protein>
<feature type="non-terminal residue" evidence="3">
    <location>
        <position position="105"/>
    </location>
</feature>
<name>A0AAN8WF47_HALRR</name>
<evidence type="ECO:0000256" key="1">
    <source>
        <dbReference type="PROSITE-ProRule" id="PRU00042"/>
    </source>
</evidence>
<sequence>MRGKKRKNRERGRENIECSFVEINQGYGEQLPVSSSVGDWAWTTETRGYGKTNAVKDLIYSRKILYCNFCSYKTTITTNYHSHIRKHTGEKPYACPYCDYCSTQK</sequence>
<dbReference type="EMBL" id="JAXCGZ010021606">
    <property type="protein sequence ID" value="KAK7047517.1"/>
    <property type="molecule type" value="Genomic_DNA"/>
</dbReference>
<dbReference type="Proteomes" id="UP001381693">
    <property type="component" value="Unassembled WGS sequence"/>
</dbReference>
<evidence type="ECO:0000313" key="3">
    <source>
        <dbReference type="EMBL" id="KAK7047517.1"/>
    </source>
</evidence>
<accession>A0AAN8WF47</accession>
<gene>
    <name evidence="3" type="ORF">SK128_004272</name>
</gene>
<keyword evidence="4" id="KW-1185">Reference proteome</keyword>
<reference evidence="3 4" key="1">
    <citation type="submission" date="2023-11" db="EMBL/GenBank/DDBJ databases">
        <title>Halocaridina rubra genome assembly.</title>
        <authorList>
            <person name="Smith C."/>
        </authorList>
    </citation>
    <scope>NUCLEOTIDE SEQUENCE [LARGE SCALE GENOMIC DNA]</scope>
    <source>
        <strain evidence="3">EP-1</strain>
        <tissue evidence="3">Whole</tissue>
    </source>
</reference>
<feature type="domain" description="C2H2-type" evidence="2">
    <location>
        <begin position="65"/>
        <end position="92"/>
    </location>
</feature>
<evidence type="ECO:0000313" key="4">
    <source>
        <dbReference type="Proteomes" id="UP001381693"/>
    </source>
</evidence>
<organism evidence="3 4">
    <name type="scientific">Halocaridina rubra</name>
    <name type="common">Hawaiian red shrimp</name>
    <dbReference type="NCBI Taxonomy" id="373956"/>
    <lineage>
        <taxon>Eukaryota</taxon>
        <taxon>Metazoa</taxon>
        <taxon>Ecdysozoa</taxon>
        <taxon>Arthropoda</taxon>
        <taxon>Crustacea</taxon>
        <taxon>Multicrustacea</taxon>
        <taxon>Malacostraca</taxon>
        <taxon>Eumalacostraca</taxon>
        <taxon>Eucarida</taxon>
        <taxon>Decapoda</taxon>
        <taxon>Pleocyemata</taxon>
        <taxon>Caridea</taxon>
        <taxon>Atyoidea</taxon>
        <taxon>Atyidae</taxon>
        <taxon>Halocaridina</taxon>
    </lineage>
</organism>
<dbReference type="Gene3D" id="3.30.160.60">
    <property type="entry name" value="Classic Zinc Finger"/>
    <property type="match status" value="1"/>
</dbReference>
<dbReference type="GO" id="GO:0008270">
    <property type="term" value="F:zinc ion binding"/>
    <property type="evidence" value="ECO:0007669"/>
    <property type="project" value="UniProtKB-KW"/>
</dbReference>
<keyword evidence="1" id="KW-0862">Zinc</keyword>
<keyword evidence="1" id="KW-0479">Metal-binding</keyword>
<dbReference type="AlphaFoldDB" id="A0AAN8WF47"/>
<keyword evidence="1" id="KW-0863">Zinc-finger</keyword>